<dbReference type="GO" id="GO:0042840">
    <property type="term" value="P:D-glucuronate catabolic process"/>
    <property type="evidence" value="ECO:0007669"/>
    <property type="project" value="TreeGrafter"/>
</dbReference>
<name>A0A4U1C4D6_9SPHI</name>
<dbReference type="NCBIfam" id="NF003027">
    <property type="entry name" value="PRK03906.1"/>
    <property type="match status" value="1"/>
</dbReference>
<keyword evidence="8 9" id="KW-0456">Lyase</keyword>
<keyword evidence="7 9" id="KW-0464">Manganese</keyword>
<dbReference type="NCBIfam" id="TIGR00695">
    <property type="entry name" value="uxuA"/>
    <property type="match status" value="1"/>
</dbReference>
<evidence type="ECO:0000256" key="9">
    <source>
        <dbReference type="HAMAP-Rule" id="MF_00106"/>
    </source>
</evidence>
<evidence type="ECO:0000256" key="7">
    <source>
        <dbReference type="ARBA" id="ARBA00023211"/>
    </source>
</evidence>
<evidence type="ECO:0000256" key="6">
    <source>
        <dbReference type="ARBA" id="ARBA00023004"/>
    </source>
</evidence>
<dbReference type="AlphaFoldDB" id="A0A4U1C4D6"/>
<dbReference type="InterPro" id="IPR036237">
    <property type="entry name" value="Xyl_isomerase-like_sf"/>
</dbReference>
<comment type="caution">
    <text evidence="10">The sequence shown here is derived from an EMBL/GenBank/DDBJ whole genome shotgun (WGS) entry which is preliminary data.</text>
</comment>
<reference evidence="10 11" key="1">
    <citation type="submission" date="2019-04" db="EMBL/GenBank/DDBJ databases">
        <title>Pedobacter sp. AR-3-17 sp. nov., isolated from Arctic soil.</title>
        <authorList>
            <person name="Dahal R.H."/>
            <person name="Kim D.-U."/>
        </authorList>
    </citation>
    <scope>NUCLEOTIDE SEQUENCE [LARGE SCALE GENOMIC DNA]</scope>
    <source>
        <strain evidence="10 11">AR-3-17</strain>
    </source>
</reference>
<accession>A0A4U1C4D6</accession>
<comment type="catalytic activity">
    <reaction evidence="1 9">
        <text>D-mannonate = 2-dehydro-3-deoxy-D-gluconate + H2O</text>
        <dbReference type="Rhea" id="RHEA:20097"/>
        <dbReference type="ChEBI" id="CHEBI:15377"/>
        <dbReference type="ChEBI" id="CHEBI:17767"/>
        <dbReference type="ChEBI" id="CHEBI:57990"/>
        <dbReference type="EC" id="4.2.1.8"/>
    </reaction>
</comment>
<dbReference type="UniPathway" id="UPA00246"/>
<keyword evidence="6 9" id="KW-0408">Iron</keyword>
<dbReference type="Proteomes" id="UP000308181">
    <property type="component" value="Unassembled WGS sequence"/>
</dbReference>
<dbReference type="PIRSF" id="PIRSF016049">
    <property type="entry name" value="Man_dehyd"/>
    <property type="match status" value="1"/>
</dbReference>
<gene>
    <name evidence="9 10" type="primary">uxuA</name>
    <name evidence="10" type="ORF">FA046_08965</name>
</gene>
<dbReference type="GO" id="GO:0008927">
    <property type="term" value="F:mannonate dehydratase activity"/>
    <property type="evidence" value="ECO:0007669"/>
    <property type="project" value="UniProtKB-UniRule"/>
</dbReference>
<comment type="pathway">
    <text evidence="3 9">Carbohydrate metabolism; pentose and glucuronate interconversion.</text>
</comment>
<organism evidence="10 11">
    <name type="scientific">Pedobacter cryophilus</name>
    <dbReference type="NCBI Taxonomy" id="2571271"/>
    <lineage>
        <taxon>Bacteria</taxon>
        <taxon>Pseudomonadati</taxon>
        <taxon>Bacteroidota</taxon>
        <taxon>Sphingobacteriia</taxon>
        <taxon>Sphingobacteriales</taxon>
        <taxon>Sphingobacteriaceae</taxon>
        <taxon>Pedobacter</taxon>
    </lineage>
</organism>
<evidence type="ECO:0000256" key="5">
    <source>
        <dbReference type="ARBA" id="ARBA00012927"/>
    </source>
</evidence>
<dbReference type="SUPFAM" id="SSF51658">
    <property type="entry name" value="Xylose isomerase-like"/>
    <property type="match status" value="1"/>
</dbReference>
<evidence type="ECO:0000313" key="10">
    <source>
        <dbReference type="EMBL" id="TKB99226.1"/>
    </source>
</evidence>
<dbReference type="Pfam" id="PF03786">
    <property type="entry name" value="UxuA"/>
    <property type="match status" value="1"/>
</dbReference>
<evidence type="ECO:0000313" key="11">
    <source>
        <dbReference type="Proteomes" id="UP000308181"/>
    </source>
</evidence>
<evidence type="ECO:0000256" key="1">
    <source>
        <dbReference type="ARBA" id="ARBA00001794"/>
    </source>
</evidence>
<dbReference type="Gene3D" id="3.20.20.150">
    <property type="entry name" value="Divalent-metal-dependent TIM barrel enzymes"/>
    <property type="match status" value="1"/>
</dbReference>
<dbReference type="OrthoDB" id="9780250at2"/>
<keyword evidence="11" id="KW-1185">Reference proteome</keyword>
<proteinExistence type="inferred from homology"/>
<dbReference type="PANTHER" id="PTHR30387">
    <property type="entry name" value="MANNONATE DEHYDRATASE"/>
    <property type="match status" value="1"/>
</dbReference>
<dbReference type="GO" id="GO:0030145">
    <property type="term" value="F:manganese ion binding"/>
    <property type="evidence" value="ECO:0007669"/>
    <property type="project" value="TreeGrafter"/>
</dbReference>
<dbReference type="EC" id="4.2.1.8" evidence="5 9"/>
<protein>
    <recommendedName>
        <fullName evidence="5 9">Mannonate dehydratase</fullName>
        <ecNumber evidence="5 9">4.2.1.8</ecNumber>
    </recommendedName>
    <alternativeName>
        <fullName evidence="9">D-mannonate hydro-lyase</fullName>
    </alternativeName>
</protein>
<comment type="similarity">
    <text evidence="4 9">Belongs to the mannonate dehydratase family.</text>
</comment>
<dbReference type="PANTHER" id="PTHR30387:SF2">
    <property type="entry name" value="MANNONATE DEHYDRATASE"/>
    <property type="match status" value="1"/>
</dbReference>
<evidence type="ECO:0000256" key="3">
    <source>
        <dbReference type="ARBA" id="ARBA00004892"/>
    </source>
</evidence>
<dbReference type="EMBL" id="SWBP01000002">
    <property type="protein sequence ID" value="TKB99226.1"/>
    <property type="molecule type" value="Genomic_DNA"/>
</dbReference>
<dbReference type="InterPro" id="IPR004628">
    <property type="entry name" value="Man_deHydtase"/>
</dbReference>
<comment type="function">
    <text evidence="2 9">Catalyzes the dehydration of D-mannonate.</text>
</comment>
<dbReference type="HAMAP" id="MF_00106">
    <property type="entry name" value="UxuA"/>
    <property type="match status" value="1"/>
</dbReference>
<evidence type="ECO:0000256" key="2">
    <source>
        <dbReference type="ARBA" id="ARBA00002713"/>
    </source>
</evidence>
<dbReference type="GO" id="GO:0008198">
    <property type="term" value="F:ferrous iron binding"/>
    <property type="evidence" value="ECO:0007669"/>
    <property type="project" value="TreeGrafter"/>
</dbReference>
<sequence length="397" mass="45010">MQKLAQTFRWFGPQDEVTLADIKQTGATGIVTALHHITCGEVWELDEIIERKKIIEDAGLEWSVIESINIHESIKTGAADRDFWIEKYIESIKNVSSQGLKIICYNFMPVLDWTRTHLDFRLKDNASALRYDAVALAAFELFILKREGVEKEFTDTQKEKAEKYFLQLSAEEKETLKNTIMAGLPGTDEVFTPEEFMVHLKKYQDIDATKLKENLAYFLKAIIPAAEKEGVKMCIHPDDPPFPILGLPRVVCNEKDLFDVVNACPSPSNGITFCTGSLGANPVNNLPEMAKNLGPHIHFLHLRNVKREADGSFFEAEHLNGDNDMAAIMNNVIEEQQRRVAEGRLDIAIPMRPDHGHKILDDFKRNTYPGYSVIGRMKGLAELRGLEYGLRRAHKID</sequence>
<evidence type="ECO:0000256" key="4">
    <source>
        <dbReference type="ARBA" id="ARBA00007389"/>
    </source>
</evidence>
<comment type="cofactor">
    <cofactor evidence="9">
        <name>Fe(2+)</name>
        <dbReference type="ChEBI" id="CHEBI:29033"/>
    </cofactor>
    <cofactor evidence="9">
        <name>Mn(2+)</name>
        <dbReference type="ChEBI" id="CHEBI:29035"/>
    </cofactor>
</comment>
<evidence type="ECO:0000256" key="8">
    <source>
        <dbReference type="ARBA" id="ARBA00023239"/>
    </source>
</evidence>
<dbReference type="RefSeq" id="WP_136826038.1">
    <property type="nucleotide sequence ID" value="NZ_SWBP01000002.1"/>
</dbReference>